<dbReference type="EMBL" id="QPID01000001">
    <property type="protein sequence ID" value="RCU52459.1"/>
    <property type="molecule type" value="Genomic_DNA"/>
</dbReference>
<accession>A0A368NSL1</accession>
<keyword evidence="1" id="KW-0732">Signal</keyword>
<proteinExistence type="predicted"/>
<reference evidence="2 3" key="1">
    <citation type="submission" date="2018-07" db="EMBL/GenBank/DDBJ databases">
        <title>Corallincola holothuriorum sp. nov., a new facultative anaerobe isolated from sea cucumber Apostichopus japonicus.</title>
        <authorList>
            <person name="Xia H."/>
        </authorList>
    </citation>
    <scope>NUCLEOTIDE SEQUENCE [LARGE SCALE GENOMIC DNA]</scope>
    <source>
        <strain evidence="2 3">C4</strain>
    </source>
</reference>
<comment type="caution">
    <text evidence="2">The sequence shown here is derived from an EMBL/GenBank/DDBJ whole genome shotgun (WGS) entry which is preliminary data.</text>
</comment>
<gene>
    <name evidence="2" type="ORF">DU002_00365</name>
</gene>
<dbReference type="AlphaFoldDB" id="A0A368NSL1"/>
<sequence>MKLKFITSSIIATALFSMMGCSSAPDVEDSHSGFLSSYDQLKPVKDDENFLRWRADGFNPKEYGTVEFEPTQVILSDELKKESSLNIETQKELAEYFSEKMVSEFGTEQKVGESTKVLQLKTAFTGITNSKEDLAAWQYLPITFITTAGFRDDMPMLFVEFEAIDPETNVIVSQAMQRIVMETVDPDKLNEMGVDAIKPEIDKAVAKLRKQFEQSFEEE</sequence>
<keyword evidence="3" id="KW-1185">Reference proteome</keyword>
<feature type="signal peptide" evidence="1">
    <location>
        <begin position="1"/>
        <end position="24"/>
    </location>
</feature>
<feature type="chain" id="PRO_5017084010" evidence="1">
    <location>
        <begin position="25"/>
        <end position="219"/>
    </location>
</feature>
<dbReference type="Proteomes" id="UP000252558">
    <property type="component" value="Unassembled WGS sequence"/>
</dbReference>
<organism evidence="2 3">
    <name type="scientific">Corallincola holothuriorum</name>
    <dbReference type="NCBI Taxonomy" id="2282215"/>
    <lineage>
        <taxon>Bacteria</taxon>
        <taxon>Pseudomonadati</taxon>
        <taxon>Pseudomonadota</taxon>
        <taxon>Gammaproteobacteria</taxon>
        <taxon>Alteromonadales</taxon>
        <taxon>Psychromonadaceae</taxon>
        <taxon>Corallincola</taxon>
    </lineage>
</organism>
<evidence type="ECO:0000313" key="3">
    <source>
        <dbReference type="Proteomes" id="UP000252558"/>
    </source>
</evidence>
<dbReference type="InterPro" id="IPR021747">
    <property type="entry name" value="DUF3313"/>
</dbReference>
<dbReference type="RefSeq" id="WP_114336367.1">
    <property type="nucleotide sequence ID" value="NZ_QPID01000001.1"/>
</dbReference>
<evidence type="ECO:0000313" key="2">
    <source>
        <dbReference type="EMBL" id="RCU52459.1"/>
    </source>
</evidence>
<dbReference type="PROSITE" id="PS51257">
    <property type="entry name" value="PROKAR_LIPOPROTEIN"/>
    <property type="match status" value="1"/>
</dbReference>
<dbReference type="Pfam" id="PF11769">
    <property type="entry name" value="DUF3313"/>
    <property type="match status" value="1"/>
</dbReference>
<dbReference type="OrthoDB" id="6398335at2"/>
<protein>
    <submittedName>
        <fullName evidence="2">DUF3313 domain-containing protein</fullName>
    </submittedName>
</protein>
<name>A0A368NSL1_9GAMM</name>
<evidence type="ECO:0000256" key="1">
    <source>
        <dbReference type="SAM" id="SignalP"/>
    </source>
</evidence>